<protein>
    <submittedName>
        <fullName evidence="2">Aldo/keto reductase</fullName>
    </submittedName>
</protein>
<dbReference type="Proteomes" id="UP001238096">
    <property type="component" value="Chromosome"/>
</dbReference>
<dbReference type="CDD" id="cd19092">
    <property type="entry name" value="AKR_BsYcsN_EcYdhF-like"/>
    <property type="match status" value="1"/>
</dbReference>
<dbReference type="PANTHER" id="PTHR43364">
    <property type="entry name" value="NADH-SPECIFIC METHYLGLYOXAL REDUCTASE-RELATED"/>
    <property type="match status" value="1"/>
</dbReference>
<dbReference type="SUPFAM" id="SSF51430">
    <property type="entry name" value="NAD(P)-linked oxidoreductase"/>
    <property type="match status" value="1"/>
</dbReference>
<feature type="domain" description="NADP-dependent oxidoreductase" evidence="1">
    <location>
        <begin position="15"/>
        <end position="296"/>
    </location>
</feature>
<dbReference type="InterPro" id="IPR020471">
    <property type="entry name" value="AKR"/>
</dbReference>
<dbReference type="EMBL" id="CP110509">
    <property type="protein sequence ID" value="WMB28700.1"/>
    <property type="molecule type" value="Genomic_DNA"/>
</dbReference>
<dbReference type="PANTHER" id="PTHR43364:SF1">
    <property type="entry name" value="OXIDOREDUCTASE YDHF"/>
    <property type="match status" value="1"/>
</dbReference>
<organism evidence="2 3">
    <name type="scientific">Streptococcus didelphis</name>
    <dbReference type="NCBI Taxonomy" id="102886"/>
    <lineage>
        <taxon>Bacteria</taxon>
        <taxon>Bacillati</taxon>
        <taxon>Bacillota</taxon>
        <taxon>Bacilli</taxon>
        <taxon>Lactobacillales</taxon>
        <taxon>Streptococcaceae</taxon>
        <taxon>Streptococcus</taxon>
    </lineage>
</organism>
<dbReference type="Pfam" id="PF00248">
    <property type="entry name" value="Aldo_ket_red"/>
    <property type="match status" value="1"/>
</dbReference>
<evidence type="ECO:0000259" key="1">
    <source>
        <dbReference type="Pfam" id="PF00248"/>
    </source>
</evidence>
<dbReference type="InterPro" id="IPR036812">
    <property type="entry name" value="NAD(P)_OxRdtase_dom_sf"/>
</dbReference>
<reference evidence="3" key="1">
    <citation type="submission" date="2022-10" db="EMBL/GenBank/DDBJ databases">
        <title>Streptococcus didelphis as causative of fatal infections in opossums (Didelphis albiventris).</title>
        <authorList>
            <person name="Breyer G.M."/>
            <person name="Da Silva M.E.R.J."/>
            <person name="Siqueira F.M."/>
        </authorList>
    </citation>
    <scope>NUCLEOTIDE SEQUENCE [LARGE SCALE GENOMIC DNA]</scope>
    <source>
        <strain evidence="3">LBVP101/21</strain>
    </source>
</reference>
<dbReference type="PRINTS" id="PR00069">
    <property type="entry name" value="ALDKETRDTASE"/>
</dbReference>
<evidence type="ECO:0000313" key="3">
    <source>
        <dbReference type="Proteomes" id="UP001238096"/>
    </source>
</evidence>
<gene>
    <name evidence="2" type="ORF">N1496_04295</name>
</gene>
<name>A0ABY9LIK1_9STRE</name>
<dbReference type="RefSeq" id="WP_018366574.1">
    <property type="nucleotide sequence ID" value="NZ_CP104407.1"/>
</dbReference>
<keyword evidence="3" id="KW-1185">Reference proteome</keyword>
<dbReference type="InterPro" id="IPR023210">
    <property type="entry name" value="NADP_OxRdtase_dom"/>
</dbReference>
<dbReference type="InterPro" id="IPR050523">
    <property type="entry name" value="AKR_Detox_Biosynth"/>
</dbReference>
<dbReference type="Gene3D" id="3.20.20.100">
    <property type="entry name" value="NADP-dependent oxidoreductase domain"/>
    <property type="match status" value="1"/>
</dbReference>
<proteinExistence type="predicted"/>
<evidence type="ECO:0000313" key="2">
    <source>
        <dbReference type="EMBL" id="WMB28700.1"/>
    </source>
</evidence>
<accession>A0ABY9LIK1</accession>
<sequence length="305" mass="34192">MNKQRIGQTDIEASRIALGCMRLSSLTSTEASRLLETAFDQGIDFIDHADIYGGGESEIRFSQAMKSIKLSRDQYILQSKCGIKDGIYDFSKEHIVSSVDGILKRLGTDYLDFLVLHRPDALMEPEEIAEAFSQLEKAGKVRYFGVSNQNPYQMQLLQASLEQKLAINQMQLSPAHTPMLDAGFNVNMRNQAAINRDNGVLEYCQLHKMTVQAWSPFQIDLDKGLFRGNPDYHQLDETLDALGQKYGVAAEAIIIAWILRHPAKIQAIVGSMNPERLIKIAQASTFNLTRSEWYAIYLSAGNSIP</sequence>